<evidence type="ECO:0000256" key="1">
    <source>
        <dbReference type="HAMAP-Rule" id="MF_00800"/>
    </source>
</evidence>
<dbReference type="InterPro" id="IPR028345">
    <property type="entry name" value="Antibiotic_NAT-like"/>
</dbReference>
<dbReference type="Proteomes" id="UP000665944">
    <property type="component" value="Unassembled WGS sequence"/>
</dbReference>
<dbReference type="NCBIfam" id="TIGR01440">
    <property type="entry name" value="TIGR01440 family protein"/>
    <property type="match status" value="1"/>
</dbReference>
<dbReference type="AlphaFoldDB" id="A0A3S7GXA7"/>
<comment type="similarity">
    <text evidence="1">Belongs to the UPF0340 family.</text>
</comment>
<dbReference type="SUPFAM" id="SSF110710">
    <property type="entry name" value="TTHA0583/YokD-like"/>
    <property type="match status" value="1"/>
</dbReference>
<reference evidence="3 4" key="2">
    <citation type="submission" date="2022-06" db="EMBL/GenBank/DDBJ databases">
        <title>Staphylococcus hominis ShoR14 genome sequence.</title>
        <authorList>
            <person name="Yeo C.C."/>
            <person name="Chew C.H."/>
            <person name="Che Hamzah A.M."/>
            <person name="Al-Trad E.I."/>
        </authorList>
    </citation>
    <scope>NUCLEOTIDE SEQUENCE [LARGE SCALE GENOMIC DNA]</scope>
    <source>
        <strain evidence="3 4">ShoR14</strain>
    </source>
</reference>
<gene>
    <name evidence="2" type="ORF">AZE34_08760</name>
    <name evidence="3" type="ORF">J7T32_009060</name>
</gene>
<name>A0A3S7GXA7_STAHO</name>
<organism evidence="2">
    <name type="scientific">Staphylococcus hominis</name>
    <dbReference type="NCBI Taxonomy" id="1290"/>
    <lineage>
        <taxon>Bacteria</taxon>
        <taxon>Bacillati</taxon>
        <taxon>Bacillota</taxon>
        <taxon>Bacilli</taxon>
        <taxon>Bacillales</taxon>
        <taxon>Staphylococcaceae</taxon>
        <taxon>Staphylococcus</taxon>
    </lineage>
</organism>
<dbReference type="EMBL" id="CP014567">
    <property type="protein sequence ID" value="AVI06850.1"/>
    <property type="molecule type" value="Genomic_DNA"/>
</dbReference>
<keyword evidence="4" id="KW-1185">Reference proteome</keyword>
<dbReference type="HAMAP" id="MF_00800">
    <property type="entry name" value="UPF0340"/>
    <property type="match status" value="1"/>
</dbReference>
<sequence>MQELTTLLDELKTQSFFKKDEICVIGCSTSEVIGEKIGSVGSMEVAETIFNELKRIKRETGVSFAFQGCEHINRAITIEREDYNPFTMEEVTVVPDVHAGGSLATYAYQHMKDPIVIEYIKVPKGIDIGQTLIGMHINHVCVPLRTSVKKVGEATVTIATSRPKKIGGERAKYE</sequence>
<dbReference type="Pfam" id="PF04260">
    <property type="entry name" value="DUF436"/>
    <property type="match status" value="1"/>
</dbReference>
<proteinExistence type="inferred from homology"/>
<dbReference type="Gene3D" id="3.40.50.10360">
    <property type="entry name" value="Hypothetical protein TT1679"/>
    <property type="match status" value="1"/>
</dbReference>
<evidence type="ECO:0000313" key="3">
    <source>
        <dbReference type="EMBL" id="MCM5672888.1"/>
    </source>
</evidence>
<reference evidence="2" key="1">
    <citation type="submission" date="2016-02" db="EMBL/GenBank/DDBJ databases">
        <title>Genomic sequence of a clinical Staphylococcus hominis isolate.</title>
        <authorList>
            <person name="McClure J.M."/>
            <person name="Zhang K."/>
        </authorList>
    </citation>
    <scope>NUCLEOTIDE SEQUENCE</scope>
    <source>
        <strain evidence="2">C34847</strain>
    </source>
</reference>
<dbReference type="EMBL" id="JAGHKT020000014">
    <property type="protein sequence ID" value="MCM5672888.1"/>
    <property type="molecule type" value="Genomic_DNA"/>
</dbReference>
<dbReference type="RefSeq" id="WP_017175126.1">
    <property type="nucleotide sequence ID" value="NZ_CP014107.1"/>
</dbReference>
<accession>A0A3S7GXA7</accession>
<evidence type="ECO:0000313" key="2">
    <source>
        <dbReference type="EMBL" id="AVI06850.1"/>
    </source>
</evidence>
<dbReference type="PIRSF" id="PIRSF007510">
    <property type="entry name" value="UCP007510"/>
    <property type="match status" value="1"/>
</dbReference>
<evidence type="ECO:0000313" key="4">
    <source>
        <dbReference type="Proteomes" id="UP000665944"/>
    </source>
</evidence>
<protein>
    <recommendedName>
        <fullName evidence="1">UPF0340 protein AZE34_08760</fullName>
    </recommendedName>
</protein>
<dbReference type="InterPro" id="IPR006340">
    <property type="entry name" value="DUF436"/>
</dbReference>